<keyword evidence="1" id="KW-0732">Signal</keyword>
<protein>
    <submittedName>
        <fullName evidence="2">Uncharacterized protein</fullName>
    </submittedName>
</protein>
<accession>A0ABU3Z6R3</accession>
<feature type="signal peptide" evidence="1">
    <location>
        <begin position="1"/>
        <end position="35"/>
    </location>
</feature>
<dbReference type="Gene3D" id="2.150.10.10">
    <property type="entry name" value="Serralysin-like metalloprotease, C-terminal"/>
    <property type="match status" value="1"/>
</dbReference>
<gene>
    <name evidence="2" type="ORF">RVY80_01890</name>
</gene>
<evidence type="ECO:0000256" key="1">
    <source>
        <dbReference type="SAM" id="SignalP"/>
    </source>
</evidence>
<dbReference type="EMBL" id="JAWJZB010000002">
    <property type="protein sequence ID" value="MDV5087605.1"/>
    <property type="molecule type" value="Genomic_DNA"/>
</dbReference>
<proteinExistence type="predicted"/>
<organism evidence="2 3">
    <name type="scientific">Veillonella absiana</name>
    <dbReference type="NCBI Taxonomy" id="3079305"/>
    <lineage>
        <taxon>Bacteria</taxon>
        <taxon>Bacillati</taxon>
        <taxon>Bacillota</taxon>
        <taxon>Negativicutes</taxon>
        <taxon>Veillonellales</taxon>
        <taxon>Veillonellaceae</taxon>
        <taxon>Veillonella</taxon>
    </lineage>
</organism>
<reference evidence="2 3" key="1">
    <citation type="submission" date="2023-10" db="EMBL/GenBank/DDBJ databases">
        <title>Veillonella sp. nov., isolated from a pig farm feces dump.</title>
        <authorList>
            <person name="Chang Y.-H."/>
        </authorList>
    </citation>
    <scope>NUCLEOTIDE SEQUENCE [LARGE SCALE GENOMIC DNA]</scope>
    <source>
        <strain evidence="2 3">YH-vei2233</strain>
    </source>
</reference>
<comment type="caution">
    <text evidence="2">The sequence shown here is derived from an EMBL/GenBank/DDBJ whole genome shotgun (WGS) entry which is preliminary data.</text>
</comment>
<name>A0ABU3Z6R3_9FIRM</name>
<evidence type="ECO:0000313" key="2">
    <source>
        <dbReference type="EMBL" id="MDV5087605.1"/>
    </source>
</evidence>
<sequence length="265" mass="27255">MATKHTKRCSVSKRLSRTITMGIINTTLISNSALAANVVVDKSNEESPVTNTITSSTDVALVGTDNKIDTANKTSVSGKQNTVTQSDDVNIIGQGNTVSNSDRQNVIGNNNKAVNLSSGILIGDYQKLNASGESVIIGSLSPAEQEVGTNEQGGGSVVLGYHTVSNGGNNVVVGRKARSNGSMNTVTGYNTSISGIDGSFTPMFSSAYGSLNQIAANEEGFDGDLANSVLGSMNKIANSGNSLALGAGNRINHAFTGLDNGVYTN</sequence>
<dbReference type="InterPro" id="IPR011049">
    <property type="entry name" value="Serralysin-like_metalloprot_C"/>
</dbReference>
<feature type="chain" id="PRO_5047179969" evidence="1">
    <location>
        <begin position="36"/>
        <end position="265"/>
    </location>
</feature>
<dbReference type="Proteomes" id="UP001272515">
    <property type="component" value="Unassembled WGS sequence"/>
</dbReference>
<keyword evidence="3" id="KW-1185">Reference proteome</keyword>
<evidence type="ECO:0000313" key="3">
    <source>
        <dbReference type="Proteomes" id="UP001272515"/>
    </source>
</evidence>